<dbReference type="OrthoDB" id="9812991at2"/>
<keyword evidence="5" id="KW-1185">Reference proteome</keyword>
<dbReference type="GO" id="GO:0016020">
    <property type="term" value="C:membrane"/>
    <property type="evidence" value="ECO:0007669"/>
    <property type="project" value="UniProtKB-SubCell"/>
</dbReference>
<proteinExistence type="predicted"/>
<dbReference type="InterPro" id="IPR001107">
    <property type="entry name" value="Band_7"/>
</dbReference>
<dbReference type="InterPro" id="IPR000163">
    <property type="entry name" value="Prohibitin"/>
</dbReference>
<dbReference type="SUPFAM" id="SSF117892">
    <property type="entry name" value="Band 7/SPFH domain"/>
    <property type="match status" value="1"/>
</dbReference>
<accession>W0PDX8</accession>
<dbReference type="CDD" id="cd03401">
    <property type="entry name" value="SPFH_prohibitin"/>
    <property type="match status" value="1"/>
</dbReference>
<dbReference type="RefSeq" id="WP_025373636.1">
    <property type="nucleotide sequence ID" value="NZ_CP003915.1"/>
</dbReference>
<keyword evidence="2" id="KW-0472">Membrane</keyword>
<protein>
    <submittedName>
        <fullName evidence="4">Putative integral membrane protein HflC</fullName>
    </submittedName>
</protein>
<dbReference type="EMBL" id="CP003915">
    <property type="protein sequence ID" value="AHG64976.1"/>
    <property type="molecule type" value="Genomic_DNA"/>
</dbReference>
<sequence length="280" mass="30318">MKQNKAFALTVAGVIALIVVVLAGFGALYTIDQGDVGVKLRYGKIISVEQPGLGFKTPIIDSIKEISVRRQTYSWEKIGAYSADQQIAEIDVSVTIDPISSKADHIYAQYGTVKDMVTRIVSPRMMTVAKNVFGTFTAQRVVQKRKEFETEVSEALRTAFIGEPFTLVSVQIQEISFTPEYEKAVSDKQRAEVQVLTARQNAQAAVAEAEGAKQSAILQAQGDAESRRLRGEAEASAIAAKGKALADNPALVQLISAERWNGILPTTMVPGGSLPFVNVK</sequence>
<evidence type="ECO:0000256" key="2">
    <source>
        <dbReference type="SAM" id="Phobius"/>
    </source>
</evidence>
<dbReference type="Gene3D" id="3.30.479.30">
    <property type="entry name" value="Band 7 domain"/>
    <property type="match status" value="1"/>
</dbReference>
<dbReference type="AlphaFoldDB" id="W0PDX8"/>
<dbReference type="PANTHER" id="PTHR42911:SF2">
    <property type="entry name" value="PROHIBITIN FAMILY PROTEIN"/>
    <property type="match status" value="1"/>
</dbReference>
<comment type="subcellular location">
    <subcellularLocation>
        <location evidence="1">Membrane</location>
        <topology evidence="1">Single-pass membrane protein</topology>
    </subcellularLocation>
</comment>
<dbReference type="PATRIC" id="fig|1247726.3.peg.3206"/>
<dbReference type="SMART" id="SM00244">
    <property type="entry name" value="PHB"/>
    <property type="match status" value="1"/>
</dbReference>
<reference evidence="4 5" key="1">
    <citation type="journal article" date="2014" name="Microbiology">
        <title>Unravelling the complete genome sequence of Advenella mimigardefordensis strain DPN7T and novel insights in the catabolism of the xenobiotic polythioester precursor 3,3'-dithiodipropionate.</title>
        <authorList>
            <person name="Wubbeler J.H."/>
            <person name="Hiessl S."/>
            <person name="Schuldes J."/>
            <person name="Thurmer A."/>
            <person name="Daniel R."/>
            <person name="Steinbuchel A."/>
        </authorList>
    </citation>
    <scope>NUCLEOTIDE SEQUENCE [LARGE SCALE GENOMIC DNA]</scope>
    <source>
        <strain evidence="5">DSM 17166 / LMG 22922 / DPN7</strain>
    </source>
</reference>
<dbReference type="HOGENOM" id="CLU_047969_1_2_4"/>
<dbReference type="eggNOG" id="COG0330">
    <property type="taxonomic scope" value="Bacteria"/>
</dbReference>
<dbReference type="Pfam" id="PF01145">
    <property type="entry name" value="Band_7"/>
    <property type="match status" value="1"/>
</dbReference>
<keyword evidence="2" id="KW-1133">Transmembrane helix</keyword>
<evidence type="ECO:0000313" key="5">
    <source>
        <dbReference type="Proteomes" id="UP000019095"/>
    </source>
</evidence>
<dbReference type="KEGG" id="amim:MIM_c29110"/>
<dbReference type="Proteomes" id="UP000019095">
    <property type="component" value="Chromosome"/>
</dbReference>
<dbReference type="STRING" id="1247726.MIM_c29110"/>
<name>W0PDX8_ADVMD</name>
<organism evidence="4 5">
    <name type="scientific">Advenella mimigardefordensis (strain DSM 17166 / LMG 22922 / DPN7)</name>
    <dbReference type="NCBI Taxonomy" id="1247726"/>
    <lineage>
        <taxon>Bacteria</taxon>
        <taxon>Pseudomonadati</taxon>
        <taxon>Pseudomonadota</taxon>
        <taxon>Betaproteobacteria</taxon>
        <taxon>Burkholderiales</taxon>
        <taxon>Alcaligenaceae</taxon>
    </lineage>
</organism>
<evidence type="ECO:0000259" key="3">
    <source>
        <dbReference type="SMART" id="SM00244"/>
    </source>
</evidence>
<keyword evidence="2" id="KW-0812">Transmembrane</keyword>
<feature type="domain" description="Band 7" evidence="3">
    <location>
        <begin position="26"/>
        <end position="189"/>
    </location>
</feature>
<gene>
    <name evidence="4" type="ORF">MIM_c29110</name>
</gene>
<dbReference type="InterPro" id="IPR036013">
    <property type="entry name" value="Band_7/SPFH_dom_sf"/>
</dbReference>
<evidence type="ECO:0000256" key="1">
    <source>
        <dbReference type="ARBA" id="ARBA00004167"/>
    </source>
</evidence>
<evidence type="ECO:0000313" key="4">
    <source>
        <dbReference type="EMBL" id="AHG64976.1"/>
    </source>
</evidence>
<feature type="transmembrane region" description="Helical" evidence="2">
    <location>
        <begin position="6"/>
        <end position="31"/>
    </location>
</feature>
<dbReference type="PANTHER" id="PTHR42911">
    <property type="entry name" value="MODULATOR OF FTSH PROTEASE HFLC"/>
    <property type="match status" value="1"/>
</dbReference>